<protein>
    <submittedName>
        <fullName evidence="2">Uncharacterized protein</fullName>
    </submittedName>
</protein>
<dbReference type="AlphaFoldDB" id="A0A5C5FUC7"/>
<gene>
    <name evidence="2" type="ORF">DMC30DRAFT_281542</name>
</gene>
<evidence type="ECO:0000313" key="3">
    <source>
        <dbReference type="Proteomes" id="UP000311382"/>
    </source>
</evidence>
<evidence type="ECO:0000313" key="2">
    <source>
        <dbReference type="EMBL" id="TNY19949.1"/>
    </source>
</evidence>
<dbReference type="Proteomes" id="UP000311382">
    <property type="component" value="Unassembled WGS sequence"/>
</dbReference>
<sequence>MDRSPQPRTAAPCHRTSTDPSKGADPMNSPAELTPPLVHAQMRSTGFLYGARPRRALTGKPLQRSPGYSTLAPPRPSLVRPRPVLSPSLLLVHIGSISLASCFIPVIGARAASARAAEVEATSKEERTPLALAQPLQRPNPPNLQLFRLAAQLRRQIPASPQDAPFTLRQLYLVNQEPQLFLPTPTSSTSPPPLIFPETWVWRLPAAAALHAILRLLAAPSPHSAAAEALLPIATRITTHALHFDSLMWGAVLRSRDEAAADKWDERVARDEAVAEGAAERKASMSRLALAKRPRERAAAPSVDAWTRGGAEVQELDAAVGAPVEPARPALRPPASLPARSLDRLYLHLSRDRAQSSTALSISLALSRLGRRRTPEALSRSIDLALHSHQLDVAAQFCADWLRQLEDPTESPTTLVRLLRRLSKQLRDGQGHFAAVPSLQALGAVAHLSCALDDLWARLPRGAGAGAGAGAAGTGERSGAIGALLHLLVKVPDAPSPLLFKRGSTRRRHARAHVAAARMAREVLRRVMEDVVGRDIVHGRSSSSASSSSPTAEVSLGDALPHARMPLPLGLFDLNALLANALHRLEAPEVALAVLERMDSMGLKPSGATENVLFGAFEGEEERGVERALRRAERGGAEERAGPTLVSQVATTGSNDEIERLVFRLLPELDLRAAASPADGDATSRLASAHLASSRPPPSRGRSPYLYTTLLHALTCAGRTGLAERVFRNARWAAERSRTEGRKGWVLPPHAFTSMLRLYAAEVRRGRALERRGVEGAEGEEGERGGAYVRGWGRHALRVFLLRESRAQLAAQLGPSSSSSSSSSPFSFPTSSTASSLSSPSPEDRPRRPSRNDPFRALPRVLRSEAAPLVAIYELEGGSRAPEEQRSLAEAMRARQSQDALRVLFPSRGGEGEGEGDEAGEDGEGRRLSEMGQRGWRRGERAGWRKKPRWGRPAAEGLAVKLGRADGQGK</sequence>
<name>A0A5C5FUC7_9BASI</name>
<proteinExistence type="predicted"/>
<keyword evidence="3" id="KW-1185">Reference proteome</keyword>
<feature type="compositionally biased region" description="Basic and acidic residues" evidence="1">
    <location>
        <begin position="842"/>
        <end position="854"/>
    </location>
</feature>
<comment type="caution">
    <text evidence="2">The sequence shown here is derived from an EMBL/GenBank/DDBJ whole genome shotgun (WGS) entry which is preliminary data.</text>
</comment>
<feature type="region of interest" description="Disordered" evidence="1">
    <location>
        <begin position="1"/>
        <end position="36"/>
    </location>
</feature>
<feature type="region of interest" description="Disordered" evidence="1">
    <location>
        <begin position="904"/>
        <end position="970"/>
    </location>
</feature>
<feature type="region of interest" description="Disordered" evidence="1">
    <location>
        <begin position="813"/>
        <end position="859"/>
    </location>
</feature>
<organism evidence="2 3">
    <name type="scientific">Rhodotorula diobovata</name>
    <dbReference type="NCBI Taxonomy" id="5288"/>
    <lineage>
        <taxon>Eukaryota</taxon>
        <taxon>Fungi</taxon>
        <taxon>Dikarya</taxon>
        <taxon>Basidiomycota</taxon>
        <taxon>Pucciniomycotina</taxon>
        <taxon>Microbotryomycetes</taxon>
        <taxon>Sporidiobolales</taxon>
        <taxon>Sporidiobolaceae</taxon>
        <taxon>Rhodotorula</taxon>
    </lineage>
</organism>
<reference evidence="2 3" key="1">
    <citation type="submission" date="2019-03" db="EMBL/GenBank/DDBJ databases">
        <title>Rhodosporidium diobovatum UCD-FST 08-225 genome sequencing, assembly, and annotation.</title>
        <authorList>
            <person name="Fakankun I.U."/>
            <person name="Fristensky B."/>
            <person name="Levin D.B."/>
        </authorList>
    </citation>
    <scope>NUCLEOTIDE SEQUENCE [LARGE SCALE GENOMIC DNA]</scope>
    <source>
        <strain evidence="2 3">UCD-FST 08-225</strain>
    </source>
</reference>
<feature type="compositionally biased region" description="Acidic residues" evidence="1">
    <location>
        <begin position="912"/>
        <end position="922"/>
    </location>
</feature>
<dbReference type="EMBL" id="SOZI01000080">
    <property type="protein sequence ID" value="TNY19949.1"/>
    <property type="molecule type" value="Genomic_DNA"/>
</dbReference>
<dbReference type="OrthoDB" id="2554293at2759"/>
<evidence type="ECO:0000256" key="1">
    <source>
        <dbReference type="SAM" id="MobiDB-lite"/>
    </source>
</evidence>
<accession>A0A5C5FUC7</accession>
<dbReference type="STRING" id="5288.A0A5C5FUC7"/>
<feature type="compositionally biased region" description="Low complexity" evidence="1">
    <location>
        <begin position="815"/>
        <end position="841"/>
    </location>
</feature>